<keyword evidence="5" id="KW-1185">Reference proteome</keyword>
<dbReference type="CDD" id="cd24052">
    <property type="entry name" value="ASKHA_NBD_HpPPX-GppA-like"/>
    <property type="match status" value="1"/>
</dbReference>
<reference evidence="4" key="1">
    <citation type="submission" date="2022-05" db="EMBL/GenBank/DDBJ databases">
        <authorList>
            <person name="Colautti A."/>
            <person name="Iacumin L."/>
        </authorList>
    </citation>
    <scope>NUCLEOTIDE SEQUENCE</scope>
    <source>
        <strain evidence="4">SK 55</strain>
    </source>
</reference>
<evidence type="ECO:0000259" key="3">
    <source>
        <dbReference type="Pfam" id="PF21447"/>
    </source>
</evidence>
<dbReference type="GO" id="GO:0006357">
    <property type="term" value="P:regulation of transcription by RNA polymerase II"/>
    <property type="evidence" value="ECO:0007669"/>
    <property type="project" value="TreeGrafter"/>
</dbReference>
<dbReference type="SUPFAM" id="SSF109604">
    <property type="entry name" value="HD-domain/PDEase-like"/>
    <property type="match status" value="1"/>
</dbReference>
<dbReference type="Proteomes" id="UP001152173">
    <property type="component" value="Unassembled WGS sequence"/>
</dbReference>
<evidence type="ECO:0000259" key="2">
    <source>
        <dbReference type="Pfam" id="PF02541"/>
    </source>
</evidence>
<dbReference type="SUPFAM" id="SSF53067">
    <property type="entry name" value="Actin-like ATPase domain"/>
    <property type="match status" value="2"/>
</dbReference>
<evidence type="ECO:0000256" key="1">
    <source>
        <dbReference type="ARBA" id="ARBA00007125"/>
    </source>
</evidence>
<gene>
    <name evidence="4" type="ORF">M9R32_04770</name>
</gene>
<dbReference type="RefSeq" id="WP_269925594.1">
    <property type="nucleotide sequence ID" value="NZ_JAMKBJ010000003.1"/>
</dbReference>
<comment type="similarity">
    <text evidence="1">Belongs to the GppA/Ppx family.</text>
</comment>
<feature type="domain" description="Ppx/GppA phosphatase N-terminal" evidence="2">
    <location>
        <begin position="34"/>
        <end position="304"/>
    </location>
</feature>
<organism evidence="4 5">
    <name type="scientific">Paenisporosarcina quisquiliarum</name>
    <dbReference type="NCBI Taxonomy" id="365346"/>
    <lineage>
        <taxon>Bacteria</taxon>
        <taxon>Bacillati</taxon>
        <taxon>Bacillota</taxon>
        <taxon>Bacilli</taxon>
        <taxon>Bacillales</taxon>
        <taxon>Caryophanaceae</taxon>
        <taxon>Paenisporosarcina</taxon>
    </lineage>
</organism>
<evidence type="ECO:0000313" key="4">
    <source>
        <dbReference type="EMBL" id="MCZ8536493.1"/>
    </source>
</evidence>
<dbReference type="InterPro" id="IPR043129">
    <property type="entry name" value="ATPase_NBD"/>
</dbReference>
<dbReference type="EMBL" id="JAMKBJ010000003">
    <property type="protein sequence ID" value="MCZ8536493.1"/>
    <property type="molecule type" value="Genomic_DNA"/>
</dbReference>
<dbReference type="InterPro" id="IPR048950">
    <property type="entry name" value="Ppx_GppA_C"/>
</dbReference>
<name>A0A9X3RDJ9_9BACL</name>
<dbReference type="Pfam" id="PF21447">
    <property type="entry name" value="Ppx-GppA_III"/>
    <property type="match status" value="1"/>
</dbReference>
<sequence>MKTKKTAILDIGSNTIRLVIYSYDHIRGLREFENIKTVARLRTFIQNDGSMSEEGIELLQEILQSFQQMLKDYDVDDVLATATAAIRQATNQQQIVERMKKETGFELDILSEEEEAYFGFLAVAHSVSTESAVTIDIGGGSTEITYFVNKKLQKTHSFPFGVVSLQQQFMKGEKMSSVERDQLSLFAEAQFRSLPWLNGVSLPVIGIGGSARNIAQIDQQRKEYPISNVHQYNMNVIDLYTLSDTLGDLSINELTKIDGLSSDRADIILPALEVFRALMKVVQSQEFIFSRKGLREGIMLNRVLQIHPNALNKHDVFTQSSKALAAEFEMNEHEAEHLQFLAEQVYEACVSHHKIQLSEDSLILLRRAATLFYLGEYIDADSASQHTFYILSNRSIDGLEHMERIKLALVASYKNKDTLKRYAAPFEKWLSKDDLKHLRELGAILKFAYGLNGSKRSIVNKVEMESYGEGLKMNIFVKGNAMAEEYQAGKQKKHLERLCKCEVTLEFIEKDGQANG</sequence>
<dbReference type="PANTHER" id="PTHR30005">
    <property type="entry name" value="EXOPOLYPHOSPHATASE"/>
    <property type="match status" value="1"/>
</dbReference>
<dbReference type="PANTHER" id="PTHR30005:SF0">
    <property type="entry name" value="RETROGRADE REGULATION PROTEIN 2"/>
    <property type="match status" value="1"/>
</dbReference>
<dbReference type="Gene3D" id="1.10.3210.10">
    <property type="entry name" value="Hypothetical protein af1432"/>
    <property type="match status" value="1"/>
</dbReference>
<dbReference type="InterPro" id="IPR003695">
    <property type="entry name" value="Ppx_GppA_N"/>
</dbReference>
<dbReference type="Gene3D" id="3.30.420.150">
    <property type="entry name" value="Exopolyphosphatase. Domain 2"/>
    <property type="match status" value="1"/>
</dbReference>
<evidence type="ECO:0000313" key="5">
    <source>
        <dbReference type="Proteomes" id="UP001152173"/>
    </source>
</evidence>
<dbReference type="Pfam" id="PF02541">
    <property type="entry name" value="Ppx-GppA"/>
    <property type="match status" value="1"/>
</dbReference>
<proteinExistence type="inferred from homology"/>
<dbReference type="AlphaFoldDB" id="A0A9X3RDJ9"/>
<feature type="domain" description="Ppx/GppA phosphatase C-terminal" evidence="3">
    <location>
        <begin position="319"/>
        <end position="477"/>
    </location>
</feature>
<accession>A0A9X3RDJ9</accession>
<dbReference type="InterPro" id="IPR050273">
    <property type="entry name" value="GppA/Ppx_hydrolase"/>
</dbReference>
<protein>
    <submittedName>
        <fullName evidence="4">Ppx/GppA family phosphatase</fullName>
    </submittedName>
</protein>
<dbReference type="Gene3D" id="3.30.420.40">
    <property type="match status" value="1"/>
</dbReference>
<comment type="caution">
    <text evidence="4">The sequence shown here is derived from an EMBL/GenBank/DDBJ whole genome shotgun (WGS) entry which is preliminary data.</text>
</comment>